<feature type="domain" description="DUF7144" evidence="2">
    <location>
        <begin position="16"/>
        <end position="126"/>
    </location>
</feature>
<protein>
    <recommendedName>
        <fullName evidence="2">DUF7144 domain-containing protein</fullName>
    </recommendedName>
</protein>
<keyword evidence="4" id="KW-1185">Reference proteome</keyword>
<dbReference type="Proteomes" id="UP000625527">
    <property type="component" value="Unassembled WGS sequence"/>
</dbReference>
<keyword evidence="1" id="KW-0812">Transmembrane</keyword>
<dbReference type="EMBL" id="JADAQT010000088">
    <property type="protein sequence ID" value="MBE1876665.1"/>
    <property type="molecule type" value="Genomic_DNA"/>
</dbReference>
<dbReference type="InterPro" id="IPR055568">
    <property type="entry name" value="DUF7144"/>
</dbReference>
<accession>A0ABR9MZ28</accession>
<organism evidence="3 4">
    <name type="scientific">Myceligenerans pegani</name>
    <dbReference type="NCBI Taxonomy" id="2776917"/>
    <lineage>
        <taxon>Bacteria</taxon>
        <taxon>Bacillati</taxon>
        <taxon>Actinomycetota</taxon>
        <taxon>Actinomycetes</taxon>
        <taxon>Micrococcales</taxon>
        <taxon>Promicromonosporaceae</taxon>
        <taxon>Myceligenerans</taxon>
    </lineage>
</organism>
<feature type="transmembrane region" description="Helical" evidence="1">
    <location>
        <begin position="12"/>
        <end position="39"/>
    </location>
</feature>
<feature type="transmembrane region" description="Helical" evidence="1">
    <location>
        <begin position="83"/>
        <end position="102"/>
    </location>
</feature>
<dbReference type="Pfam" id="PF23636">
    <property type="entry name" value="DUF7144"/>
    <property type="match status" value="1"/>
</dbReference>
<evidence type="ECO:0000313" key="3">
    <source>
        <dbReference type="EMBL" id="MBE1876665.1"/>
    </source>
</evidence>
<feature type="transmembrane region" description="Helical" evidence="1">
    <location>
        <begin position="108"/>
        <end position="129"/>
    </location>
</feature>
<comment type="caution">
    <text evidence="3">The sequence shown here is derived from an EMBL/GenBank/DDBJ whole genome shotgun (WGS) entry which is preliminary data.</text>
</comment>
<keyword evidence="1" id="KW-1133">Transmembrane helix</keyword>
<evidence type="ECO:0000256" key="1">
    <source>
        <dbReference type="SAM" id="Phobius"/>
    </source>
</evidence>
<feature type="transmembrane region" description="Helical" evidence="1">
    <location>
        <begin position="59"/>
        <end position="78"/>
    </location>
</feature>
<name>A0ABR9MZ28_9MICO</name>
<proteinExistence type="predicted"/>
<sequence length="132" mass="13967">MGVGRKDAPDSALGGVVLAATIMIMVGLFQFLEGLAAVISDEFFVVLPNYAFAVDVTTWGWIHLILGVLVVVAGFFLFAGSAVAGAVAIVLAGATAVANFFFIPYYPFWSLLIIAIAVYVIWSITRAGLFDS</sequence>
<reference evidence="3 4" key="1">
    <citation type="submission" date="2020-10" db="EMBL/GenBank/DDBJ databases">
        <title>Myceligenerans pegani sp. nov., an endophytic actinomycete isolated from Peganum harmala L. in Xinjiang, China.</title>
        <authorList>
            <person name="Xin L."/>
        </authorList>
    </citation>
    <scope>NUCLEOTIDE SEQUENCE [LARGE SCALE GENOMIC DNA]</scope>
    <source>
        <strain evidence="3 4">TRM65318</strain>
    </source>
</reference>
<keyword evidence="1" id="KW-0472">Membrane</keyword>
<evidence type="ECO:0000313" key="4">
    <source>
        <dbReference type="Proteomes" id="UP000625527"/>
    </source>
</evidence>
<gene>
    <name evidence="3" type="ORF">IHE71_13220</name>
</gene>
<evidence type="ECO:0000259" key="2">
    <source>
        <dbReference type="Pfam" id="PF23636"/>
    </source>
</evidence>